<evidence type="ECO:0000256" key="6">
    <source>
        <dbReference type="ARBA" id="ARBA00023004"/>
    </source>
</evidence>
<evidence type="ECO:0000256" key="5">
    <source>
        <dbReference type="ARBA" id="ARBA00023002"/>
    </source>
</evidence>
<dbReference type="VEuPathDB" id="FungiDB:An07g00630"/>
<sequence>MPHPRIHSTGSLDAFNPILVTPVIGTEFPKDSCNIVDDILNAPNAEQRIRDLAVLVAERGVVFFRAQHNLTNDLQKHLILEMGRLTTRPESHGLHIHPVTNDAREFGDPDPQISTINSEGRKKLYQGSDYTRMAAVWHSDIAFEKAPADFSSLRLTQLPVTGGDTLWASGYEVYDRISKPYRGFLEGLSATHVGAGFKRMGVKVYTGERGAPVNVGDELEAVHPGVGLADGYYLGCQDESDYGVEVDLSDWYVHVAVGAFPSKINGLNRRESANMLQYFHDLITYGHDLQVRFKWNDPNDIGMLPNYFHASGFC</sequence>
<evidence type="ECO:0000256" key="1">
    <source>
        <dbReference type="ARBA" id="ARBA00001954"/>
    </source>
</evidence>
<dbReference type="Gene3D" id="3.60.130.10">
    <property type="entry name" value="Clavaminate synthase-like"/>
    <property type="match status" value="1"/>
</dbReference>
<keyword evidence="6" id="KW-0408">Iron</keyword>
<dbReference type="InterPro" id="IPR051323">
    <property type="entry name" value="AtsK-like"/>
</dbReference>
<organism evidence="8">
    <name type="scientific">Aspergillus niger</name>
    <dbReference type="NCBI Taxonomy" id="5061"/>
    <lineage>
        <taxon>Eukaryota</taxon>
        <taxon>Fungi</taxon>
        <taxon>Dikarya</taxon>
        <taxon>Ascomycota</taxon>
        <taxon>Pezizomycotina</taxon>
        <taxon>Eurotiomycetes</taxon>
        <taxon>Eurotiomycetidae</taxon>
        <taxon>Eurotiales</taxon>
        <taxon>Aspergillaceae</taxon>
        <taxon>Aspergillus</taxon>
        <taxon>Aspergillus subgen. Circumdati</taxon>
    </lineage>
</organism>
<dbReference type="KEGG" id="ang:An07g00630"/>
<feature type="domain" description="TauD/TfdA-like" evidence="7">
    <location>
        <begin position="44"/>
        <end position="306"/>
    </location>
</feature>
<proteinExistence type="inferred from homology"/>
<dbReference type="InterPro" id="IPR003819">
    <property type="entry name" value="TauD/TfdA-like"/>
</dbReference>
<evidence type="ECO:0000256" key="4">
    <source>
        <dbReference type="ARBA" id="ARBA00022964"/>
    </source>
</evidence>
<evidence type="ECO:0000256" key="3">
    <source>
        <dbReference type="ARBA" id="ARBA00022723"/>
    </source>
</evidence>
<dbReference type="PANTHER" id="PTHR30468:SF10">
    <property type="entry name" value="TAUD_TFDA-LIKE DOMAIN-CONTAINING PROTEIN"/>
    <property type="match status" value="1"/>
</dbReference>
<dbReference type="PANTHER" id="PTHR30468">
    <property type="entry name" value="ALPHA-KETOGLUTARATE-DEPENDENT SULFONATE DIOXYGENASE"/>
    <property type="match status" value="1"/>
</dbReference>
<comment type="similarity">
    <text evidence="2">Belongs to the TfdA dioxygenase family.</text>
</comment>
<name>A0AAJ8DYK2_ASPNG</name>
<evidence type="ECO:0000256" key="2">
    <source>
        <dbReference type="ARBA" id="ARBA00005896"/>
    </source>
</evidence>
<dbReference type="RefSeq" id="XP_059600845.1">
    <property type="nucleotide sequence ID" value="XM_059748173.1"/>
</dbReference>
<dbReference type="GO" id="GO:0046872">
    <property type="term" value="F:metal ion binding"/>
    <property type="evidence" value="ECO:0007669"/>
    <property type="project" value="UniProtKB-KW"/>
</dbReference>
<dbReference type="InterPro" id="IPR042098">
    <property type="entry name" value="TauD-like_sf"/>
</dbReference>
<reference evidence="8" key="2">
    <citation type="submission" date="2025-08" db="UniProtKB">
        <authorList>
            <consortium name="RefSeq"/>
        </authorList>
    </citation>
    <scope>IDENTIFICATION</scope>
</reference>
<dbReference type="GeneID" id="4981334"/>
<dbReference type="SUPFAM" id="SSF51197">
    <property type="entry name" value="Clavaminate synthase-like"/>
    <property type="match status" value="1"/>
</dbReference>
<keyword evidence="3" id="KW-0479">Metal-binding</keyword>
<keyword evidence="4" id="KW-0223">Dioxygenase</keyword>
<comment type="cofactor">
    <cofactor evidence="1">
        <name>Fe(2+)</name>
        <dbReference type="ChEBI" id="CHEBI:29033"/>
    </cofactor>
</comment>
<accession>A0AAJ8DYK2</accession>
<dbReference type="Pfam" id="PF02668">
    <property type="entry name" value="TauD"/>
    <property type="match status" value="1"/>
</dbReference>
<gene>
    <name evidence="8" type="ORF">An07g00630</name>
</gene>
<evidence type="ECO:0000313" key="8">
    <source>
        <dbReference type="RefSeq" id="XP_059600845.1"/>
    </source>
</evidence>
<dbReference type="AlphaFoldDB" id="A0AAJ8DYK2"/>
<reference evidence="8" key="1">
    <citation type="submission" date="2025-02" db="EMBL/GenBank/DDBJ databases">
        <authorList>
            <consortium name="NCBI Genome Project"/>
        </authorList>
    </citation>
    <scope>NUCLEOTIDE SEQUENCE</scope>
</reference>
<dbReference type="GO" id="GO:0051213">
    <property type="term" value="F:dioxygenase activity"/>
    <property type="evidence" value="ECO:0007669"/>
    <property type="project" value="UniProtKB-KW"/>
</dbReference>
<keyword evidence="5" id="KW-0560">Oxidoreductase</keyword>
<evidence type="ECO:0000259" key="7">
    <source>
        <dbReference type="Pfam" id="PF02668"/>
    </source>
</evidence>
<protein>
    <recommendedName>
        <fullName evidence="7">TauD/TfdA-like domain-containing protein</fullName>
    </recommendedName>
</protein>